<accession>A0A147BPP3</accession>
<dbReference type="AlphaFoldDB" id="A0A147BPP3"/>
<dbReference type="EMBL" id="GEGO01002675">
    <property type="protein sequence ID" value="JAR92729.1"/>
    <property type="molecule type" value="Transcribed_RNA"/>
</dbReference>
<evidence type="ECO:0000313" key="1">
    <source>
        <dbReference type="EMBL" id="JAR92729.1"/>
    </source>
</evidence>
<proteinExistence type="predicted"/>
<name>A0A147BPP3_IXORI</name>
<reference evidence="1" key="1">
    <citation type="journal article" date="2018" name="PLoS Negl. Trop. Dis.">
        <title>Sialome diversity of ticks revealed by RNAseq of single tick salivary glands.</title>
        <authorList>
            <person name="Perner J."/>
            <person name="Kropackova S."/>
            <person name="Kopacek P."/>
            <person name="Ribeiro J.M."/>
        </authorList>
    </citation>
    <scope>NUCLEOTIDE SEQUENCE</scope>
    <source>
        <strain evidence="1">Siblings of single egg batch collected in Ceske Budejovice</strain>
        <tissue evidence="1">Salivary glands</tissue>
    </source>
</reference>
<feature type="non-terminal residue" evidence="1">
    <location>
        <position position="77"/>
    </location>
</feature>
<organism evidence="1">
    <name type="scientific">Ixodes ricinus</name>
    <name type="common">Common tick</name>
    <name type="synonym">Acarus ricinus</name>
    <dbReference type="NCBI Taxonomy" id="34613"/>
    <lineage>
        <taxon>Eukaryota</taxon>
        <taxon>Metazoa</taxon>
        <taxon>Ecdysozoa</taxon>
        <taxon>Arthropoda</taxon>
        <taxon>Chelicerata</taxon>
        <taxon>Arachnida</taxon>
        <taxon>Acari</taxon>
        <taxon>Parasitiformes</taxon>
        <taxon>Ixodida</taxon>
        <taxon>Ixodoidea</taxon>
        <taxon>Ixodidae</taxon>
        <taxon>Ixodinae</taxon>
        <taxon>Ixodes</taxon>
    </lineage>
</organism>
<protein>
    <submittedName>
        <fullName evidence="1">Putative tick transposon</fullName>
    </submittedName>
</protein>
<feature type="non-terminal residue" evidence="1">
    <location>
        <position position="1"/>
    </location>
</feature>
<sequence length="77" mass="8389">AATRATPSGHLATHCSCCHCSPSFNDTKFLAISADKICREPHETFEIKAKGNLCTSDTSIILSTKEFDFLETGVRRA</sequence>